<dbReference type="PANTHER" id="PTHR30043:SF1">
    <property type="entry name" value="ABC TRANSPORT SYSTEM PERMEASE PROTEIN P69"/>
    <property type="match status" value="1"/>
</dbReference>
<evidence type="ECO:0000256" key="2">
    <source>
        <dbReference type="ARBA" id="ARBA00022448"/>
    </source>
</evidence>
<keyword evidence="2 7" id="KW-0813">Transport</keyword>
<gene>
    <name evidence="10" type="ORF">SAMN05216564_107102</name>
</gene>
<dbReference type="AlphaFoldDB" id="A0A1H3LI23"/>
<feature type="transmembrane region" description="Helical" evidence="7">
    <location>
        <begin position="32"/>
        <end position="51"/>
    </location>
</feature>
<feature type="transmembrane region" description="Helical" evidence="7">
    <location>
        <begin position="71"/>
        <end position="89"/>
    </location>
</feature>
<evidence type="ECO:0000259" key="9">
    <source>
        <dbReference type="PROSITE" id="PS50928"/>
    </source>
</evidence>
<dbReference type="GO" id="GO:0015416">
    <property type="term" value="F:ABC-type phosphonate transporter activity"/>
    <property type="evidence" value="ECO:0007669"/>
    <property type="project" value="InterPro"/>
</dbReference>
<dbReference type="GO" id="GO:0005886">
    <property type="term" value="C:plasma membrane"/>
    <property type="evidence" value="ECO:0007669"/>
    <property type="project" value="UniProtKB-SubCell"/>
</dbReference>
<keyword evidence="5 7" id="KW-1133">Transmembrane helix</keyword>
<dbReference type="PANTHER" id="PTHR30043">
    <property type="entry name" value="PHOSPHONATES TRANSPORT SYSTEM PERMEASE PROTEIN"/>
    <property type="match status" value="1"/>
</dbReference>
<dbReference type="Pfam" id="PF00528">
    <property type="entry name" value="BPD_transp_1"/>
    <property type="match status" value="1"/>
</dbReference>
<keyword evidence="3" id="KW-1003">Cell membrane</keyword>
<comment type="subcellular location">
    <subcellularLocation>
        <location evidence="1 7">Cell membrane</location>
        <topology evidence="1 7">Multi-pass membrane protein</topology>
    </subcellularLocation>
</comment>
<protein>
    <submittedName>
        <fullName evidence="10">Phosphonate transport system permease protein</fullName>
    </submittedName>
</protein>
<evidence type="ECO:0000313" key="10">
    <source>
        <dbReference type="EMBL" id="SDY64177.1"/>
    </source>
</evidence>
<name>A0A1H3LI23_9EURY</name>
<proteinExistence type="inferred from homology"/>
<feature type="transmembrane region" description="Helical" evidence="7">
    <location>
        <begin position="227"/>
        <end position="249"/>
    </location>
</feature>
<dbReference type="NCBIfam" id="TIGR01097">
    <property type="entry name" value="PhnE"/>
    <property type="match status" value="1"/>
</dbReference>
<dbReference type="PROSITE" id="PS50928">
    <property type="entry name" value="ABC_TM1"/>
    <property type="match status" value="1"/>
</dbReference>
<keyword evidence="11" id="KW-1185">Reference proteome</keyword>
<feature type="region of interest" description="Disordered" evidence="8">
    <location>
        <begin position="1"/>
        <end position="22"/>
    </location>
</feature>
<feature type="transmembrane region" description="Helical" evidence="7">
    <location>
        <begin position="269"/>
        <end position="286"/>
    </location>
</feature>
<evidence type="ECO:0000256" key="7">
    <source>
        <dbReference type="RuleBase" id="RU363032"/>
    </source>
</evidence>
<dbReference type="InterPro" id="IPR005769">
    <property type="entry name" value="PhnE/PtxC"/>
</dbReference>
<organism evidence="10 11">
    <name type="scientific">Halopenitus persicus</name>
    <dbReference type="NCBI Taxonomy" id="1048396"/>
    <lineage>
        <taxon>Archaea</taxon>
        <taxon>Methanobacteriati</taxon>
        <taxon>Methanobacteriota</taxon>
        <taxon>Stenosarchaea group</taxon>
        <taxon>Halobacteria</taxon>
        <taxon>Halobacteriales</taxon>
        <taxon>Haloferacaceae</taxon>
        <taxon>Halopenitus</taxon>
    </lineage>
</organism>
<dbReference type="InterPro" id="IPR035906">
    <property type="entry name" value="MetI-like_sf"/>
</dbReference>
<dbReference type="EMBL" id="FNPC01000007">
    <property type="protein sequence ID" value="SDY64177.1"/>
    <property type="molecule type" value="Genomic_DNA"/>
</dbReference>
<dbReference type="InterPro" id="IPR000515">
    <property type="entry name" value="MetI-like"/>
</dbReference>
<dbReference type="CDD" id="cd06261">
    <property type="entry name" value="TM_PBP2"/>
    <property type="match status" value="1"/>
</dbReference>
<evidence type="ECO:0000256" key="6">
    <source>
        <dbReference type="ARBA" id="ARBA00023136"/>
    </source>
</evidence>
<evidence type="ECO:0000256" key="3">
    <source>
        <dbReference type="ARBA" id="ARBA00022475"/>
    </source>
</evidence>
<dbReference type="SUPFAM" id="SSF161098">
    <property type="entry name" value="MetI-like"/>
    <property type="match status" value="1"/>
</dbReference>
<reference evidence="11" key="1">
    <citation type="submission" date="2016-10" db="EMBL/GenBank/DDBJ databases">
        <authorList>
            <person name="Varghese N."/>
            <person name="Submissions S."/>
        </authorList>
    </citation>
    <scope>NUCLEOTIDE SEQUENCE [LARGE SCALE GENOMIC DNA]</scope>
    <source>
        <strain evidence="11">DC30,IBRC 10041,KCTC 4046</strain>
    </source>
</reference>
<dbReference type="Gene3D" id="1.10.3720.10">
    <property type="entry name" value="MetI-like"/>
    <property type="match status" value="1"/>
</dbReference>
<evidence type="ECO:0000256" key="1">
    <source>
        <dbReference type="ARBA" id="ARBA00004651"/>
    </source>
</evidence>
<comment type="similarity">
    <text evidence="7">Belongs to the binding-protein-dependent transport system permease family.</text>
</comment>
<keyword evidence="4 7" id="KW-0812">Transmembrane</keyword>
<feature type="transmembrane region" description="Helical" evidence="7">
    <location>
        <begin position="101"/>
        <end position="129"/>
    </location>
</feature>
<evidence type="ECO:0000313" key="11">
    <source>
        <dbReference type="Proteomes" id="UP000199079"/>
    </source>
</evidence>
<evidence type="ECO:0000256" key="8">
    <source>
        <dbReference type="SAM" id="MobiDB-lite"/>
    </source>
</evidence>
<feature type="domain" description="ABC transmembrane type-1" evidence="9">
    <location>
        <begin position="105"/>
        <end position="287"/>
    </location>
</feature>
<dbReference type="Proteomes" id="UP000199079">
    <property type="component" value="Unassembled WGS sequence"/>
</dbReference>
<accession>A0A1H3LI23</accession>
<evidence type="ECO:0000256" key="4">
    <source>
        <dbReference type="ARBA" id="ARBA00022692"/>
    </source>
</evidence>
<sequence>MTLHPETESDEDDELTPREKLSEQHQQRRYRLLRGIVGVIALIVILTFAYGQVGFSVRELINYWPEFVTAAHDYFPTTTYFGIVPFLDFGRYWQFIDAANLFSLSVVTVSMAVGGTALGIPGALLLGTLGSERVTPFPLNFVFRALMSTIRAIPALVWALLFIPLGGVTPFTGTLAIAVDTMGYLGRLFTDELEEIESGPIEGVESTGANQRQTVFFGMLSQVFRQYIAWVLFILELNVRVAITLGLIGAGGLGYQLMIQRQTYQYTNMMAAVIVTILLVSSVEIVSQRVRARLRNDKEAPGTLEYLAGMPDRFAQSVFR</sequence>
<evidence type="ECO:0000256" key="5">
    <source>
        <dbReference type="ARBA" id="ARBA00022989"/>
    </source>
</evidence>
<keyword evidence="6 7" id="KW-0472">Membrane</keyword>